<gene>
    <name evidence="1" type="ORF">DUI87_06572</name>
</gene>
<dbReference type="Proteomes" id="UP000269221">
    <property type="component" value="Unassembled WGS sequence"/>
</dbReference>
<dbReference type="AlphaFoldDB" id="A0A3M0KYS6"/>
<dbReference type="STRING" id="333673.A0A3M0KYS6"/>
<reference evidence="1 2" key="1">
    <citation type="submission" date="2018-07" db="EMBL/GenBank/DDBJ databases">
        <title>A high quality draft genome assembly of the barn swallow (H. rustica rustica).</title>
        <authorList>
            <person name="Formenti G."/>
            <person name="Chiara M."/>
            <person name="Poveda L."/>
            <person name="Francoijs K.-J."/>
            <person name="Bonisoli-Alquati A."/>
            <person name="Canova L."/>
            <person name="Gianfranceschi L."/>
            <person name="Horner D.S."/>
            <person name="Saino N."/>
        </authorList>
    </citation>
    <scope>NUCLEOTIDE SEQUENCE [LARGE SCALE GENOMIC DNA]</scope>
    <source>
        <strain evidence="1">Chelidonia</strain>
        <tissue evidence="1">Blood</tissue>
    </source>
</reference>
<dbReference type="OrthoDB" id="410381at2759"/>
<name>A0A3M0KYS6_HIRRU</name>
<accession>A0A3M0KYS6</accession>
<comment type="caution">
    <text evidence="1">The sequence shown here is derived from an EMBL/GenBank/DDBJ whole genome shotgun (WGS) entry which is preliminary data.</text>
</comment>
<evidence type="ECO:0008006" key="3">
    <source>
        <dbReference type="Google" id="ProtNLM"/>
    </source>
</evidence>
<sequence length="103" mass="11656">MYPQVLRKLADIIARGLMIMFERPWRSEEVPEDCKKANVTLVFKKGKPCLTCLIAFYGETATSIDEGKVVDIVYFSFSKAFSTDSHNILIAKLRNCGLDSDMD</sequence>
<dbReference type="PANTHER" id="PTHR33332">
    <property type="entry name" value="REVERSE TRANSCRIPTASE DOMAIN-CONTAINING PROTEIN"/>
    <property type="match status" value="1"/>
</dbReference>
<organism evidence="1 2">
    <name type="scientific">Hirundo rustica rustica</name>
    <dbReference type="NCBI Taxonomy" id="333673"/>
    <lineage>
        <taxon>Eukaryota</taxon>
        <taxon>Metazoa</taxon>
        <taxon>Chordata</taxon>
        <taxon>Craniata</taxon>
        <taxon>Vertebrata</taxon>
        <taxon>Euteleostomi</taxon>
        <taxon>Archelosauria</taxon>
        <taxon>Archosauria</taxon>
        <taxon>Dinosauria</taxon>
        <taxon>Saurischia</taxon>
        <taxon>Theropoda</taxon>
        <taxon>Coelurosauria</taxon>
        <taxon>Aves</taxon>
        <taxon>Neognathae</taxon>
        <taxon>Neoaves</taxon>
        <taxon>Telluraves</taxon>
        <taxon>Australaves</taxon>
        <taxon>Passeriformes</taxon>
        <taxon>Sylvioidea</taxon>
        <taxon>Hirundinidae</taxon>
        <taxon>Hirundo</taxon>
    </lineage>
</organism>
<protein>
    <recommendedName>
        <fullName evidence="3">Reverse transcriptase domain-containing protein</fullName>
    </recommendedName>
</protein>
<proteinExistence type="predicted"/>
<evidence type="ECO:0000313" key="2">
    <source>
        <dbReference type="Proteomes" id="UP000269221"/>
    </source>
</evidence>
<evidence type="ECO:0000313" key="1">
    <source>
        <dbReference type="EMBL" id="RMC16634.1"/>
    </source>
</evidence>
<dbReference type="EMBL" id="QRBI01000102">
    <property type="protein sequence ID" value="RMC16634.1"/>
    <property type="molecule type" value="Genomic_DNA"/>
</dbReference>
<keyword evidence="2" id="KW-1185">Reference proteome</keyword>